<dbReference type="InterPro" id="IPR018044">
    <property type="entry name" value="Peptidase_S11"/>
</dbReference>
<feature type="domain" description="Peptidase S11 D-alanyl-D-alanine carboxypeptidase A N-terminal" evidence="9">
    <location>
        <begin position="1"/>
        <end position="187"/>
    </location>
</feature>
<evidence type="ECO:0000256" key="5">
    <source>
        <dbReference type="ARBA" id="ARBA00022984"/>
    </source>
</evidence>
<keyword evidence="10" id="KW-0121">Carboxypeptidase</keyword>
<keyword evidence="6" id="KW-0961">Cell wall biogenesis/degradation</keyword>
<dbReference type="InterPro" id="IPR001967">
    <property type="entry name" value="Peptidase_S11_N"/>
</dbReference>
<evidence type="ECO:0000256" key="1">
    <source>
        <dbReference type="ARBA" id="ARBA00007164"/>
    </source>
</evidence>
<protein>
    <submittedName>
        <fullName evidence="10">D-alanyl-D-alanine carboxypeptidase</fullName>
    </submittedName>
</protein>
<keyword evidence="5" id="KW-0573">Peptidoglycan synthesis</keyword>
<evidence type="ECO:0000256" key="3">
    <source>
        <dbReference type="ARBA" id="ARBA00022801"/>
    </source>
</evidence>
<dbReference type="GO" id="GO:0006508">
    <property type="term" value="P:proteolysis"/>
    <property type="evidence" value="ECO:0007669"/>
    <property type="project" value="InterPro"/>
</dbReference>
<dbReference type="InterPro" id="IPR012338">
    <property type="entry name" value="Beta-lactam/transpept-like"/>
</dbReference>
<dbReference type="SUPFAM" id="SSF56601">
    <property type="entry name" value="beta-lactamase/transpeptidase-like"/>
    <property type="match status" value="1"/>
</dbReference>
<evidence type="ECO:0000256" key="8">
    <source>
        <dbReference type="RuleBase" id="RU004016"/>
    </source>
</evidence>
<evidence type="ECO:0000313" key="10">
    <source>
        <dbReference type="EMBL" id="GAF09009.1"/>
    </source>
</evidence>
<evidence type="ECO:0000313" key="11">
    <source>
        <dbReference type="Proteomes" id="UP000019364"/>
    </source>
</evidence>
<feature type="binding site" evidence="7">
    <location>
        <position position="158"/>
    </location>
    <ligand>
        <name>substrate</name>
    </ligand>
</feature>
<evidence type="ECO:0000256" key="7">
    <source>
        <dbReference type="PIRSR" id="PIRSR618044-2"/>
    </source>
</evidence>
<keyword evidence="10" id="KW-0645">Protease</keyword>
<proteinExistence type="inferred from homology"/>
<dbReference type="eggNOG" id="COG1686">
    <property type="taxonomic scope" value="Bacteria"/>
</dbReference>
<dbReference type="GO" id="GO:0071555">
    <property type="term" value="P:cell wall organization"/>
    <property type="evidence" value="ECO:0007669"/>
    <property type="project" value="UniProtKB-KW"/>
</dbReference>
<dbReference type="Gene3D" id="3.40.710.10">
    <property type="entry name" value="DD-peptidase/beta-lactamase superfamily"/>
    <property type="match status" value="1"/>
</dbReference>
<keyword evidence="3" id="KW-0378">Hydrolase</keyword>
<evidence type="ECO:0000256" key="4">
    <source>
        <dbReference type="ARBA" id="ARBA00022960"/>
    </source>
</evidence>
<dbReference type="STRING" id="1236976.JCM16418_3123"/>
<dbReference type="GO" id="GO:0008360">
    <property type="term" value="P:regulation of cell shape"/>
    <property type="evidence" value="ECO:0007669"/>
    <property type="project" value="UniProtKB-KW"/>
</dbReference>
<dbReference type="PANTHER" id="PTHR21581:SF33">
    <property type="entry name" value="D-ALANYL-D-ALANINE CARBOXYPEPTIDASE DACB"/>
    <property type="match status" value="1"/>
</dbReference>
<keyword evidence="2" id="KW-0732">Signal</keyword>
<accession>W7Z3E3</accession>
<comment type="caution">
    <text evidence="10">The sequence shown here is derived from an EMBL/GenBank/DDBJ whole genome shotgun (WGS) entry which is preliminary data.</text>
</comment>
<dbReference type="GO" id="GO:0009002">
    <property type="term" value="F:serine-type D-Ala-D-Ala carboxypeptidase activity"/>
    <property type="evidence" value="ECO:0007669"/>
    <property type="project" value="InterPro"/>
</dbReference>
<dbReference type="PANTHER" id="PTHR21581">
    <property type="entry name" value="D-ALANYL-D-ALANINE CARBOXYPEPTIDASE"/>
    <property type="match status" value="1"/>
</dbReference>
<keyword evidence="4" id="KW-0133">Cell shape</keyword>
<dbReference type="Gene3D" id="2.30.140.30">
    <property type="match status" value="1"/>
</dbReference>
<sequence>MTAIVAIERGDLNKPVKVGKNAFAKEGSSLFLKLGEEMSLENMLYGLMLRSGNDAATAIAEQVGGSEEGFVYLMNEKARELNLNHSHFANPHGLDAEGHYSSANDLAKLTAYAMHNPLFKTIVKTPMKKAPNPNEAWDYKWDNKNKMLRLYDGADGVKTGYTKKAFRCLVSSATHNGQQLVAVTINDGDDWNDHGKMLDYGFAYYPLKDVVERGQTVNGHNLVIGQTIQYPFAEGEEEQLTKKLELYPVSSDSPDLRFGLRGQLNIILGDKNIGTVPVYEKGSFIPNGEEKRNETERTTLAQLGPTSWAQSFIQVFKMLFYTGR</sequence>
<evidence type="ECO:0000256" key="2">
    <source>
        <dbReference type="ARBA" id="ARBA00022729"/>
    </source>
</evidence>
<dbReference type="PRINTS" id="PR00725">
    <property type="entry name" value="DADACBPTASE1"/>
</dbReference>
<keyword evidence="11" id="KW-1185">Reference proteome</keyword>
<reference evidence="10 11" key="1">
    <citation type="journal article" date="2014" name="Genome Announc.">
        <title>Draft Genome Sequence of Paenibacillus pini JCM 16418T, Isolated from the Rhizosphere of Pine Tree.</title>
        <authorList>
            <person name="Yuki M."/>
            <person name="Oshima K."/>
            <person name="Suda W."/>
            <person name="Oshida Y."/>
            <person name="Kitamura K."/>
            <person name="Iida Y."/>
            <person name="Hattori M."/>
            <person name="Ohkuma M."/>
        </authorList>
    </citation>
    <scope>NUCLEOTIDE SEQUENCE [LARGE SCALE GENOMIC DNA]</scope>
    <source>
        <strain evidence="10 11">JCM 16418</strain>
    </source>
</reference>
<evidence type="ECO:0000256" key="6">
    <source>
        <dbReference type="ARBA" id="ARBA00023316"/>
    </source>
</evidence>
<dbReference type="Proteomes" id="UP000019364">
    <property type="component" value="Unassembled WGS sequence"/>
</dbReference>
<evidence type="ECO:0000259" key="9">
    <source>
        <dbReference type="Pfam" id="PF00768"/>
    </source>
</evidence>
<dbReference type="AlphaFoldDB" id="W7Z3E3"/>
<gene>
    <name evidence="10" type="ORF">JCM16418_3123</name>
</gene>
<comment type="similarity">
    <text evidence="1 8">Belongs to the peptidase S11 family.</text>
</comment>
<organism evidence="10 11">
    <name type="scientific">Paenibacillus pini JCM 16418</name>
    <dbReference type="NCBI Taxonomy" id="1236976"/>
    <lineage>
        <taxon>Bacteria</taxon>
        <taxon>Bacillati</taxon>
        <taxon>Bacillota</taxon>
        <taxon>Bacilli</taxon>
        <taxon>Bacillales</taxon>
        <taxon>Paenibacillaceae</taxon>
        <taxon>Paenibacillus</taxon>
    </lineage>
</organism>
<dbReference type="EMBL" id="BAVZ01000009">
    <property type="protein sequence ID" value="GAF09009.1"/>
    <property type="molecule type" value="Genomic_DNA"/>
</dbReference>
<dbReference type="GO" id="GO:0009252">
    <property type="term" value="P:peptidoglycan biosynthetic process"/>
    <property type="evidence" value="ECO:0007669"/>
    <property type="project" value="UniProtKB-KW"/>
</dbReference>
<name>W7Z3E3_9BACL</name>
<dbReference type="Pfam" id="PF00768">
    <property type="entry name" value="Peptidase_S11"/>
    <property type="match status" value="1"/>
</dbReference>